<name>A0AAJ4T541_9BURK</name>
<dbReference type="RefSeq" id="WP_208672438.1">
    <property type="nucleotide sequence ID" value="NZ_CP071520.1"/>
</dbReference>
<dbReference type="EMBL" id="CP071520">
    <property type="protein sequence ID" value="QSX96155.1"/>
    <property type="molecule type" value="Genomic_DNA"/>
</dbReference>
<dbReference type="Proteomes" id="UP000662821">
    <property type="component" value="Chromosome"/>
</dbReference>
<evidence type="ECO:0000313" key="1">
    <source>
        <dbReference type="EMBL" id="QSX96155.1"/>
    </source>
</evidence>
<gene>
    <name evidence="1" type="ORF">J3P46_26650</name>
</gene>
<proteinExistence type="predicted"/>
<sequence length="125" mass="13891">MNSPATPPSLLPANRRIVLSGEDALRILREIEFLLQSLHHIGRHYYPDGDDDGADAQRRAQYCAETTRFIDAQQATTRLALMRSILSAPFDSSLGADDMDDIERAVAALPLWRAADISSQKLIEI</sequence>
<organism evidence="1 2">
    <name type="scientific">Janthinobacterium lividum</name>
    <dbReference type="NCBI Taxonomy" id="29581"/>
    <lineage>
        <taxon>Bacteria</taxon>
        <taxon>Pseudomonadati</taxon>
        <taxon>Pseudomonadota</taxon>
        <taxon>Betaproteobacteria</taxon>
        <taxon>Burkholderiales</taxon>
        <taxon>Oxalobacteraceae</taxon>
        <taxon>Janthinobacterium</taxon>
    </lineage>
</organism>
<reference evidence="1 2" key="1">
    <citation type="submission" date="2021-03" db="EMBL/GenBank/DDBJ databases">
        <title>Draft genome sequence of Janthinobacterium sp. strain PLB02 isolated from infected primmorphs (Lubomirskia baicalensis).</title>
        <authorList>
            <person name="Chernogor L.I."/>
            <person name="Belikov S.I."/>
            <person name="Petrushin I.S."/>
        </authorList>
    </citation>
    <scope>NUCLEOTIDE SEQUENCE [LARGE SCALE GENOMIC DNA]</scope>
    <source>
        <strain evidence="1 2">PLB02</strain>
    </source>
</reference>
<protein>
    <submittedName>
        <fullName evidence="1">Uncharacterized protein</fullName>
    </submittedName>
</protein>
<dbReference type="AlphaFoldDB" id="A0AAJ4T541"/>
<evidence type="ECO:0000313" key="2">
    <source>
        <dbReference type="Proteomes" id="UP000662821"/>
    </source>
</evidence>
<accession>A0AAJ4T541</accession>